<accession>A0AC60PS47</accession>
<reference evidence="1 2" key="1">
    <citation type="journal article" date="2020" name="Cell">
        <title>Large-Scale Comparative Analyses of Tick Genomes Elucidate Their Genetic Diversity and Vector Capacities.</title>
        <authorList>
            <consortium name="Tick Genome and Microbiome Consortium (TIGMIC)"/>
            <person name="Jia N."/>
            <person name="Wang J."/>
            <person name="Shi W."/>
            <person name="Du L."/>
            <person name="Sun Y."/>
            <person name="Zhan W."/>
            <person name="Jiang J.F."/>
            <person name="Wang Q."/>
            <person name="Zhang B."/>
            <person name="Ji P."/>
            <person name="Bell-Sakyi L."/>
            <person name="Cui X.M."/>
            <person name="Yuan T.T."/>
            <person name="Jiang B.G."/>
            <person name="Yang W.F."/>
            <person name="Lam T.T."/>
            <person name="Chang Q.C."/>
            <person name="Ding S.J."/>
            <person name="Wang X.J."/>
            <person name="Zhu J.G."/>
            <person name="Ruan X.D."/>
            <person name="Zhao L."/>
            <person name="Wei J.T."/>
            <person name="Ye R.Z."/>
            <person name="Que T.C."/>
            <person name="Du C.H."/>
            <person name="Zhou Y.H."/>
            <person name="Cheng J.X."/>
            <person name="Dai P.F."/>
            <person name="Guo W.B."/>
            <person name="Han X.H."/>
            <person name="Huang E.J."/>
            <person name="Li L.F."/>
            <person name="Wei W."/>
            <person name="Gao Y.C."/>
            <person name="Liu J.Z."/>
            <person name="Shao H.Z."/>
            <person name="Wang X."/>
            <person name="Wang C.C."/>
            <person name="Yang T.C."/>
            <person name="Huo Q.B."/>
            <person name="Li W."/>
            <person name="Chen H.Y."/>
            <person name="Chen S.E."/>
            <person name="Zhou L.G."/>
            <person name="Ni X.B."/>
            <person name="Tian J.H."/>
            <person name="Sheng Y."/>
            <person name="Liu T."/>
            <person name="Pan Y.S."/>
            <person name="Xia L.Y."/>
            <person name="Li J."/>
            <person name="Zhao F."/>
            <person name="Cao W.C."/>
        </authorList>
    </citation>
    <scope>NUCLEOTIDE SEQUENCE [LARGE SCALE GENOMIC DNA]</scope>
    <source>
        <strain evidence="1">Iper-2018</strain>
    </source>
</reference>
<comment type="caution">
    <text evidence="1">The sequence shown here is derived from an EMBL/GenBank/DDBJ whole genome shotgun (WGS) entry which is preliminary data.</text>
</comment>
<sequence length="440" mass="50179">MNRLEEVLSGAVADCPDQDCAADVHRLCPDTIMWTLPGAEMYNEGLYFTRRNPSYEQIPKYPLCTVSQTESCQLSSHLTTWNKFLVFLGVRLREVALACNKSLEQVTFDIQPNMIMDAYRLVRETGTMGRVTFRTDAEKPELFGDALKGCTNSVDITFHLHWTFATGLLHKAFQQFTFCRHLVQLDMSLYKEIDGESAQSFASFLSSTNTLRGLRLGADASVRILGTLLEGLSRNRSISVLLLTRFSFHKSQLHSWERMFQDNTVLRDLTLYLNQQKASLPVVSKFPRFLANNYTLLSASFWDGSWFEPHMYQVQDIVRRNVTMLHRAADFAVGRYTKRCAEAFERMRCHESLVGKVQELDRGTERDAVAKIGVAARYLDVNFMAVAGVVREAVVCDGKAGLQLDGIGLDNWLKVRSYLKVSDIRDRTAWADFQEWLQAR</sequence>
<gene>
    <name evidence="1" type="ORF">HPB47_000300</name>
</gene>
<protein>
    <submittedName>
        <fullName evidence="1">Uncharacterized protein</fullName>
    </submittedName>
</protein>
<keyword evidence="2" id="KW-1185">Reference proteome</keyword>
<dbReference type="Proteomes" id="UP000805193">
    <property type="component" value="Unassembled WGS sequence"/>
</dbReference>
<evidence type="ECO:0000313" key="2">
    <source>
        <dbReference type="Proteomes" id="UP000805193"/>
    </source>
</evidence>
<dbReference type="EMBL" id="JABSTQ010010036">
    <property type="protein sequence ID" value="KAG0423940.1"/>
    <property type="molecule type" value="Genomic_DNA"/>
</dbReference>
<name>A0AC60PS47_IXOPE</name>
<evidence type="ECO:0000313" key="1">
    <source>
        <dbReference type="EMBL" id="KAG0423940.1"/>
    </source>
</evidence>
<organism evidence="1 2">
    <name type="scientific">Ixodes persulcatus</name>
    <name type="common">Taiga tick</name>
    <dbReference type="NCBI Taxonomy" id="34615"/>
    <lineage>
        <taxon>Eukaryota</taxon>
        <taxon>Metazoa</taxon>
        <taxon>Ecdysozoa</taxon>
        <taxon>Arthropoda</taxon>
        <taxon>Chelicerata</taxon>
        <taxon>Arachnida</taxon>
        <taxon>Acari</taxon>
        <taxon>Parasitiformes</taxon>
        <taxon>Ixodida</taxon>
        <taxon>Ixodoidea</taxon>
        <taxon>Ixodidae</taxon>
        <taxon>Ixodinae</taxon>
        <taxon>Ixodes</taxon>
    </lineage>
</organism>
<proteinExistence type="predicted"/>